<dbReference type="PANTHER" id="PTHR47328:SF1">
    <property type="entry name" value="RUTC FAMILY PROTEIN YOAB"/>
    <property type="match status" value="1"/>
</dbReference>
<dbReference type="SUPFAM" id="SSF55298">
    <property type="entry name" value="YjgF-like"/>
    <property type="match status" value="1"/>
</dbReference>
<dbReference type="EMBL" id="JBHTJV010000013">
    <property type="protein sequence ID" value="MFD0917559.1"/>
    <property type="molecule type" value="Genomic_DNA"/>
</dbReference>
<dbReference type="Gene3D" id="3.30.1330.40">
    <property type="entry name" value="RutC-like"/>
    <property type="match status" value="1"/>
</dbReference>
<dbReference type="Pfam" id="PF01042">
    <property type="entry name" value="Ribonuc_L-PSP"/>
    <property type="match status" value="1"/>
</dbReference>
<reference evidence="2" key="1">
    <citation type="journal article" date="2019" name="Int. J. Syst. Evol. Microbiol.">
        <title>The Global Catalogue of Microorganisms (GCM) 10K type strain sequencing project: providing services to taxonomists for standard genome sequencing and annotation.</title>
        <authorList>
            <consortium name="The Broad Institute Genomics Platform"/>
            <consortium name="The Broad Institute Genome Sequencing Center for Infectious Disease"/>
            <person name="Wu L."/>
            <person name="Ma J."/>
        </authorList>
    </citation>
    <scope>NUCLEOTIDE SEQUENCE [LARGE SCALE GENOMIC DNA]</scope>
    <source>
        <strain evidence="2">CCUG 60023</strain>
    </source>
</reference>
<name>A0ABW3FGE6_9HYPH</name>
<dbReference type="Proteomes" id="UP001597101">
    <property type="component" value="Unassembled WGS sequence"/>
</dbReference>
<dbReference type="PANTHER" id="PTHR47328">
    <property type="match status" value="1"/>
</dbReference>
<keyword evidence="2" id="KW-1185">Reference proteome</keyword>
<evidence type="ECO:0000313" key="1">
    <source>
        <dbReference type="EMBL" id="MFD0917559.1"/>
    </source>
</evidence>
<evidence type="ECO:0000313" key="2">
    <source>
        <dbReference type="Proteomes" id="UP001597101"/>
    </source>
</evidence>
<sequence>MTITRSHSNQRMSQCVVHGDTVYLAGQVAQSAPGGTVTAQTQAILAQIDSLLAEAGSDKTEILSATIWLCSMDDFAEMNAVWDAWVPEGHAPARACVESPRLATPDFTVEIGIIAAK</sequence>
<proteinExistence type="predicted"/>
<protein>
    <submittedName>
        <fullName evidence="1">RidA family protein</fullName>
    </submittedName>
</protein>
<dbReference type="CDD" id="cd06150">
    <property type="entry name" value="YjgF_YER057c_UK114_like_2"/>
    <property type="match status" value="1"/>
</dbReference>
<dbReference type="RefSeq" id="WP_377213416.1">
    <property type="nucleotide sequence ID" value="NZ_JBHTJV010000013.1"/>
</dbReference>
<organism evidence="1 2">
    <name type="scientific">Pseudahrensia aquimaris</name>
    <dbReference type="NCBI Taxonomy" id="744461"/>
    <lineage>
        <taxon>Bacteria</taxon>
        <taxon>Pseudomonadati</taxon>
        <taxon>Pseudomonadota</taxon>
        <taxon>Alphaproteobacteria</taxon>
        <taxon>Hyphomicrobiales</taxon>
        <taxon>Ahrensiaceae</taxon>
        <taxon>Pseudahrensia</taxon>
    </lineage>
</organism>
<dbReference type="InterPro" id="IPR035709">
    <property type="entry name" value="YoaB-like"/>
</dbReference>
<comment type="caution">
    <text evidence="1">The sequence shown here is derived from an EMBL/GenBank/DDBJ whole genome shotgun (WGS) entry which is preliminary data.</text>
</comment>
<gene>
    <name evidence="1" type="ORF">ACFQ14_14200</name>
</gene>
<dbReference type="InterPro" id="IPR035959">
    <property type="entry name" value="RutC-like_sf"/>
</dbReference>
<accession>A0ABW3FGE6</accession>
<dbReference type="InterPro" id="IPR006175">
    <property type="entry name" value="YjgF/YER057c/UK114"/>
</dbReference>